<feature type="region of interest" description="Disordered" evidence="1">
    <location>
        <begin position="39"/>
        <end position="131"/>
    </location>
</feature>
<accession>A0A0C9UA60</accession>
<keyword evidence="3" id="KW-1185">Reference proteome</keyword>
<feature type="compositionally biased region" description="Acidic residues" evidence="1">
    <location>
        <begin position="51"/>
        <end position="64"/>
    </location>
</feature>
<gene>
    <name evidence="2" type="ORF">M422DRAFT_257078</name>
</gene>
<dbReference type="Proteomes" id="UP000054279">
    <property type="component" value="Unassembled WGS sequence"/>
</dbReference>
<dbReference type="HOGENOM" id="CLU_1316156_0_0_1"/>
<name>A0A0C9UA60_SPHS4</name>
<protein>
    <submittedName>
        <fullName evidence="2">Uncharacterized protein</fullName>
    </submittedName>
</protein>
<evidence type="ECO:0000313" key="2">
    <source>
        <dbReference type="EMBL" id="KIJ40013.1"/>
    </source>
</evidence>
<dbReference type="EMBL" id="KN837147">
    <property type="protein sequence ID" value="KIJ40013.1"/>
    <property type="molecule type" value="Genomic_DNA"/>
</dbReference>
<dbReference type="AlphaFoldDB" id="A0A0C9UA60"/>
<organism evidence="2 3">
    <name type="scientific">Sphaerobolus stellatus (strain SS14)</name>
    <dbReference type="NCBI Taxonomy" id="990650"/>
    <lineage>
        <taxon>Eukaryota</taxon>
        <taxon>Fungi</taxon>
        <taxon>Dikarya</taxon>
        <taxon>Basidiomycota</taxon>
        <taxon>Agaricomycotina</taxon>
        <taxon>Agaricomycetes</taxon>
        <taxon>Phallomycetidae</taxon>
        <taxon>Geastrales</taxon>
        <taxon>Sphaerobolaceae</taxon>
        <taxon>Sphaerobolus</taxon>
    </lineage>
</organism>
<feature type="region of interest" description="Disordered" evidence="1">
    <location>
        <begin position="1"/>
        <end position="23"/>
    </location>
</feature>
<proteinExistence type="predicted"/>
<evidence type="ECO:0000256" key="1">
    <source>
        <dbReference type="SAM" id="MobiDB-lite"/>
    </source>
</evidence>
<evidence type="ECO:0000313" key="3">
    <source>
        <dbReference type="Proteomes" id="UP000054279"/>
    </source>
</evidence>
<reference evidence="2 3" key="1">
    <citation type="submission" date="2014-06" db="EMBL/GenBank/DDBJ databases">
        <title>Evolutionary Origins and Diversification of the Mycorrhizal Mutualists.</title>
        <authorList>
            <consortium name="DOE Joint Genome Institute"/>
            <consortium name="Mycorrhizal Genomics Consortium"/>
            <person name="Kohler A."/>
            <person name="Kuo A."/>
            <person name="Nagy L.G."/>
            <person name="Floudas D."/>
            <person name="Copeland A."/>
            <person name="Barry K.W."/>
            <person name="Cichocki N."/>
            <person name="Veneault-Fourrey C."/>
            <person name="LaButti K."/>
            <person name="Lindquist E.A."/>
            <person name="Lipzen A."/>
            <person name="Lundell T."/>
            <person name="Morin E."/>
            <person name="Murat C."/>
            <person name="Riley R."/>
            <person name="Ohm R."/>
            <person name="Sun H."/>
            <person name="Tunlid A."/>
            <person name="Henrissat B."/>
            <person name="Grigoriev I.V."/>
            <person name="Hibbett D.S."/>
            <person name="Martin F."/>
        </authorList>
    </citation>
    <scope>NUCLEOTIDE SEQUENCE [LARGE SCALE GENOMIC DNA]</scope>
    <source>
        <strain evidence="2 3">SS14</strain>
    </source>
</reference>
<sequence>MPVTCHRSTKVSTKVRPPGFQEQREKYWRLVKKTFGKDHLGEDKVSSGLVGDEEEADASGEEESEVKYPDETLGQNDDVVEEQGLAPKDVELSEESEMGVEGEQSGEESEEPETASKKATPKAKVTAPNIMESKELSEQLWVMSGDDHKFPPGIIFKTNNHPETFPSGNRQPSFPLGFPQQHVHRLLWPESGRLGWRQWVPYGRELHRF</sequence>
<feature type="compositionally biased region" description="Acidic residues" evidence="1">
    <location>
        <begin position="92"/>
        <end position="113"/>
    </location>
</feature>